<dbReference type="InterPro" id="IPR004358">
    <property type="entry name" value="Sig_transdc_His_kin-like_C"/>
</dbReference>
<reference evidence="9 10" key="1">
    <citation type="submission" date="2018-09" db="EMBL/GenBank/DDBJ databases">
        <title>Genomic Encyclopedia of Archaeal and Bacterial Type Strains, Phase II (KMG-II): from individual species to whole genera.</title>
        <authorList>
            <person name="Goeker M."/>
        </authorList>
    </citation>
    <scope>NUCLEOTIDE SEQUENCE [LARGE SCALE GENOMIC DNA]</scope>
    <source>
        <strain evidence="9 10">DSM 16505</strain>
    </source>
</reference>
<dbReference type="CDD" id="cd00082">
    <property type="entry name" value="HisKA"/>
    <property type="match status" value="1"/>
</dbReference>
<evidence type="ECO:0000256" key="2">
    <source>
        <dbReference type="ARBA" id="ARBA00012438"/>
    </source>
</evidence>
<dbReference type="CDD" id="cd00075">
    <property type="entry name" value="HATPase"/>
    <property type="match status" value="1"/>
</dbReference>
<keyword evidence="7" id="KW-1133">Transmembrane helix</keyword>
<dbReference type="Proteomes" id="UP000285780">
    <property type="component" value="Unassembled WGS sequence"/>
</dbReference>
<dbReference type="InterPro" id="IPR003661">
    <property type="entry name" value="HisK_dim/P_dom"/>
</dbReference>
<accession>A0A420E2T3</accession>
<keyword evidence="7" id="KW-0472">Membrane</keyword>
<keyword evidence="5" id="KW-0418">Kinase</keyword>
<dbReference type="SMART" id="SM00387">
    <property type="entry name" value="HATPase_c"/>
    <property type="match status" value="1"/>
</dbReference>
<dbReference type="InterPro" id="IPR036097">
    <property type="entry name" value="HisK_dim/P_sf"/>
</dbReference>
<evidence type="ECO:0000313" key="10">
    <source>
        <dbReference type="Proteomes" id="UP000285780"/>
    </source>
</evidence>
<comment type="catalytic activity">
    <reaction evidence="1">
        <text>ATP + protein L-histidine = ADP + protein N-phospho-L-histidine.</text>
        <dbReference type="EC" id="2.7.13.3"/>
    </reaction>
</comment>
<dbReference type="PRINTS" id="PR00344">
    <property type="entry name" value="BCTRLSENSOR"/>
</dbReference>
<dbReference type="SMART" id="SM00388">
    <property type="entry name" value="HisKA"/>
    <property type="match status" value="1"/>
</dbReference>
<feature type="transmembrane region" description="Helical" evidence="7">
    <location>
        <begin position="7"/>
        <end position="26"/>
    </location>
</feature>
<feature type="domain" description="Histidine kinase" evidence="8">
    <location>
        <begin position="247"/>
        <end position="459"/>
    </location>
</feature>
<feature type="transmembrane region" description="Helical" evidence="7">
    <location>
        <begin position="206"/>
        <end position="228"/>
    </location>
</feature>
<keyword evidence="6" id="KW-0902">Two-component regulatory system</keyword>
<gene>
    <name evidence="9" type="ORF">C8N26_1015</name>
</gene>
<dbReference type="GO" id="GO:0005886">
    <property type="term" value="C:plasma membrane"/>
    <property type="evidence" value="ECO:0007669"/>
    <property type="project" value="TreeGrafter"/>
</dbReference>
<protein>
    <recommendedName>
        <fullName evidence="2">histidine kinase</fullName>
        <ecNumber evidence="2">2.7.13.3</ecNumber>
    </recommendedName>
</protein>
<keyword evidence="7" id="KW-0812">Transmembrane</keyword>
<dbReference type="Pfam" id="PF02518">
    <property type="entry name" value="HATPase_c"/>
    <property type="match status" value="1"/>
</dbReference>
<dbReference type="PROSITE" id="PS50109">
    <property type="entry name" value="HIS_KIN"/>
    <property type="match status" value="1"/>
</dbReference>
<dbReference type="Pfam" id="PF00512">
    <property type="entry name" value="HisKA"/>
    <property type="match status" value="1"/>
</dbReference>
<comment type="caution">
    <text evidence="9">The sequence shown here is derived from an EMBL/GenBank/DDBJ whole genome shotgun (WGS) entry which is preliminary data.</text>
</comment>
<dbReference type="InterPro" id="IPR003594">
    <property type="entry name" value="HATPase_dom"/>
</dbReference>
<evidence type="ECO:0000256" key="3">
    <source>
        <dbReference type="ARBA" id="ARBA00022553"/>
    </source>
</evidence>
<evidence type="ECO:0000256" key="6">
    <source>
        <dbReference type="ARBA" id="ARBA00023012"/>
    </source>
</evidence>
<dbReference type="Gene3D" id="3.30.565.10">
    <property type="entry name" value="Histidine kinase-like ATPase, C-terminal domain"/>
    <property type="match status" value="1"/>
</dbReference>
<keyword evidence="10" id="KW-1185">Reference proteome</keyword>
<dbReference type="Gene3D" id="1.10.287.130">
    <property type="match status" value="1"/>
</dbReference>
<organism evidence="9 10">
    <name type="scientific">Tenacibaculum lutimaris</name>
    <dbReference type="NCBI Taxonomy" id="285258"/>
    <lineage>
        <taxon>Bacteria</taxon>
        <taxon>Pseudomonadati</taxon>
        <taxon>Bacteroidota</taxon>
        <taxon>Flavobacteriia</taxon>
        <taxon>Flavobacteriales</taxon>
        <taxon>Flavobacteriaceae</taxon>
        <taxon>Tenacibaculum</taxon>
    </lineage>
</organism>
<dbReference type="SUPFAM" id="SSF55874">
    <property type="entry name" value="ATPase domain of HSP90 chaperone/DNA topoisomerase II/histidine kinase"/>
    <property type="match status" value="1"/>
</dbReference>
<evidence type="ECO:0000256" key="7">
    <source>
        <dbReference type="SAM" id="Phobius"/>
    </source>
</evidence>
<proteinExistence type="predicted"/>
<keyword evidence="3" id="KW-0597">Phosphoprotein</keyword>
<evidence type="ECO:0000256" key="5">
    <source>
        <dbReference type="ARBA" id="ARBA00022777"/>
    </source>
</evidence>
<dbReference type="InterPro" id="IPR005467">
    <property type="entry name" value="His_kinase_dom"/>
</dbReference>
<dbReference type="RefSeq" id="WP_147418482.1">
    <property type="nucleotide sequence ID" value="NZ_RAQM01000007.1"/>
</dbReference>
<dbReference type="PANTHER" id="PTHR45453">
    <property type="entry name" value="PHOSPHATE REGULON SENSOR PROTEIN PHOR"/>
    <property type="match status" value="1"/>
</dbReference>
<dbReference type="InterPro" id="IPR036890">
    <property type="entry name" value="HATPase_C_sf"/>
</dbReference>
<evidence type="ECO:0000313" key="9">
    <source>
        <dbReference type="EMBL" id="RKF04349.1"/>
    </source>
</evidence>
<evidence type="ECO:0000259" key="8">
    <source>
        <dbReference type="PROSITE" id="PS50109"/>
    </source>
</evidence>
<name>A0A420E2T3_9FLAO</name>
<dbReference type="GO" id="GO:0016036">
    <property type="term" value="P:cellular response to phosphate starvation"/>
    <property type="evidence" value="ECO:0007669"/>
    <property type="project" value="TreeGrafter"/>
</dbReference>
<evidence type="ECO:0000256" key="1">
    <source>
        <dbReference type="ARBA" id="ARBA00000085"/>
    </source>
</evidence>
<dbReference type="GO" id="GO:0004721">
    <property type="term" value="F:phosphoprotein phosphatase activity"/>
    <property type="evidence" value="ECO:0007669"/>
    <property type="project" value="TreeGrafter"/>
</dbReference>
<dbReference type="EMBL" id="RAQM01000007">
    <property type="protein sequence ID" value="RKF04349.1"/>
    <property type="molecule type" value="Genomic_DNA"/>
</dbReference>
<dbReference type="PANTHER" id="PTHR45453:SF1">
    <property type="entry name" value="PHOSPHATE REGULON SENSOR PROTEIN PHOR"/>
    <property type="match status" value="1"/>
</dbReference>
<sequence length="459" mass="52118">MKTTIKILIIASVIAIVILSIIQYYLISNTFQLQKDAYVKKVKKELRFIEINERKDDWDEAYLAKTQKLIKQYKKGIFSKEQLITQFSQFNDSINKDFMDYFNQKTQKSELKSPVKYQEKITSVVLLGNIMNDTIVSPKSDGFLLFGEVLNPKTKFGFNSGKWNSESISRKDGDSLLVTEEKIHLEIKSMSYIDIPEWRTAVLQEMIGILSLSILSILTVIGLFIYALSSFIKQKKITDVKTDFINNITHELKTPLATLSIATKTIQEEKSVKDNAIVLSTVNTIDRQRVRLQDIVDQVINNSLGIKEIVLDKTNVSSKLFLQNLINDYKLSKSSILVTACFNKLDTQLYIDKFHIATAILNVLDNAVKYGSNKLKVSTKTLGNYFKITIEDDGIGVAKEHRQKVFEKFYRVENTNVHDVKGLGLGLFYVHQIIKAHGGTVDLHSAKGKGTTIIINIPI</sequence>
<dbReference type="InterPro" id="IPR050351">
    <property type="entry name" value="BphY/WalK/GraS-like"/>
</dbReference>
<evidence type="ECO:0000256" key="4">
    <source>
        <dbReference type="ARBA" id="ARBA00022679"/>
    </source>
</evidence>
<dbReference type="SUPFAM" id="SSF47384">
    <property type="entry name" value="Homodimeric domain of signal transducing histidine kinase"/>
    <property type="match status" value="1"/>
</dbReference>
<dbReference type="GO" id="GO:0000155">
    <property type="term" value="F:phosphorelay sensor kinase activity"/>
    <property type="evidence" value="ECO:0007669"/>
    <property type="project" value="InterPro"/>
</dbReference>
<dbReference type="AlphaFoldDB" id="A0A420E2T3"/>
<keyword evidence="4" id="KW-0808">Transferase</keyword>
<dbReference type="EC" id="2.7.13.3" evidence="2"/>